<feature type="domain" description="Glutamine amidotransferase type-2" evidence="15">
    <location>
        <begin position="23"/>
        <end position="401"/>
    </location>
</feature>
<keyword evidence="11" id="KW-0411">Iron-sulfur</keyword>
<organism evidence="16 17">
    <name type="scientific">Streptococcus ratti</name>
    <dbReference type="NCBI Taxonomy" id="1341"/>
    <lineage>
        <taxon>Bacteria</taxon>
        <taxon>Bacillati</taxon>
        <taxon>Bacillota</taxon>
        <taxon>Bacilli</taxon>
        <taxon>Lactobacillales</taxon>
        <taxon>Streptococcaceae</taxon>
        <taxon>Streptococcus</taxon>
    </lineage>
</organism>
<evidence type="ECO:0000256" key="11">
    <source>
        <dbReference type="ARBA" id="ARBA00023014"/>
    </source>
</evidence>
<dbReference type="InterPro" id="IPR017932">
    <property type="entry name" value="GATase_2_dom"/>
</dbReference>
<dbReference type="RefSeq" id="WP_193523322.1">
    <property type="nucleotide sequence ID" value="NZ_JABASA010000007.1"/>
</dbReference>
<dbReference type="Proteomes" id="UP000532121">
    <property type="component" value="Unassembled WGS sequence"/>
</dbReference>
<evidence type="ECO:0000256" key="4">
    <source>
        <dbReference type="ARBA" id="ARBA00022605"/>
    </source>
</evidence>
<evidence type="ECO:0000256" key="8">
    <source>
        <dbReference type="ARBA" id="ARBA00022962"/>
    </source>
</evidence>
<protein>
    <submittedName>
        <fullName evidence="16">Glutamate synthase large subunit</fullName>
        <ecNumber evidence="16">1.4.1.13</ecNumber>
    </submittedName>
</protein>
<dbReference type="InterPro" id="IPR029055">
    <property type="entry name" value="Ntn_hydrolases_N"/>
</dbReference>
<dbReference type="CDD" id="cd00982">
    <property type="entry name" value="gltB_C"/>
    <property type="match status" value="1"/>
</dbReference>
<comment type="pathway">
    <text evidence="14">Amino-acid biosynthesis.</text>
</comment>
<evidence type="ECO:0000256" key="6">
    <source>
        <dbReference type="ARBA" id="ARBA00022643"/>
    </source>
</evidence>
<gene>
    <name evidence="16" type="primary">gltB</name>
    <name evidence="16" type="ORF">HHO37_04350</name>
</gene>
<comment type="cofactor">
    <cofactor evidence="1">
        <name>FMN</name>
        <dbReference type="ChEBI" id="CHEBI:58210"/>
    </cofactor>
</comment>
<dbReference type="GO" id="GO:0051538">
    <property type="term" value="F:3 iron, 4 sulfur cluster binding"/>
    <property type="evidence" value="ECO:0007669"/>
    <property type="project" value="UniProtKB-KW"/>
</dbReference>
<keyword evidence="6" id="KW-0288">FMN</keyword>
<keyword evidence="10" id="KW-0408">Iron</keyword>
<dbReference type="Pfam" id="PF00310">
    <property type="entry name" value="GATase_2"/>
    <property type="match status" value="1"/>
</dbReference>
<dbReference type="Gene3D" id="3.20.20.70">
    <property type="entry name" value="Aldolase class I"/>
    <property type="match status" value="2"/>
</dbReference>
<evidence type="ECO:0000256" key="13">
    <source>
        <dbReference type="ARBA" id="ARBA00023291"/>
    </source>
</evidence>
<dbReference type="EMBL" id="JABASA010000007">
    <property type="protein sequence ID" value="NMD48922.1"/>
    <property type="molecule type" value="Genomic_DNA"/>
</dbReference>
<keyword evidence="9 16" id="KW-0560">Oxidoreductase</keyword>
<dbReference type="PANTHER" id="PTHR11938">
    <property type="entry name" value="FAD NADPH DEHYDROGENASE/OXIDOREDUCTASE"/>
    <property type="match status" value="1"/>
</dbReference>
<keyword evidence="5" id="KW-0285">Flavoprotein</keyword>
<accession>A0A7X9LDQ8</accession>
<evidence type="ECO:0000256" key="9">
    <source>
        <dbReference type="ARBA" id="ARBA00023002"/>
    </source>
</evidence>
<dbReference type="CDD" id="cd00713">
    <property type="entry name" value="GltS"/>
    <property type="match status" value="1"/>
</dbReference>
<reference evidence="16 17" key="1">
    <citation type="submission" date="2020-04" db="EMBL/GenBank/DDBJ databases">
        <title>MicrobeNet Type strains.</title>
        <authorList>
            <person name="Nicholson A.C."/>
        </authorList>
    </citation>
    <scope>NUCLEOTIDE SEQUENCE [LARGE SCALE GENOMIC DNA]</scope>
    <source>
        <strain evidence="16 17">DSM 22768</strain>
    </source>
</reference>
<dbReference type="InterPro" id="IPR013785">
    <property type="entry name" value="Aldolase_TIM"/>
</dbReference>
<dbReference type="InterPro" id="IPR002932">
    <property type="entry name" value="Glu_synthdom"/>
</dbReference>
<keyword evidence="8" id="KW-0315">Glutamine amidotransferase</keyword>
<dbReference type="Gene3D" id="2.160.20.60">
    <property type="entry name" value="Glutamate synthase, alpha subunit, C-terminal domain"/>
    <property type="match status" value="1"/>
</dbReference>
<comment type="similarity">
    <text evidence="3">Belongs to the glutamate synthase family.</text>
</comment>
<dbReference type="GO" id="GO:0004355">
    <property type="term" value="F:glutamate synthase (NADPH) activity"/>
    <property type="evidence" value="ECO:0007669"/>
    <property type="project" value="UniProtKB-EC"/>
</dbReference>
<dbReference type="SUPFAM" id="SSF56235">
    <property type="entry name" value="N-terminal nucleophile aminohydrolases (Ntn hydrolases)"/>
    <property type="match status" value="1"/>
</dbReference>
<keyword evidence="13" id="KW-0003">3Fe-4S</keyword>
<dbReference type="Gene3D" id="3.60.20.10">
    <property type="entry name" value="Glutamine Phosphoribosylpyrophosphate, subunit 1, domain 1"/>
    <property type="match status" value="1"/>
</dbReference>
<dbReference type="InterPro" id="IPR002489">
    <property type="entry name" value="Glu_synth_asu_C"/>
</dbReference>
<evidence type="ECO:0000256" key="1">
    <source>
        <dbReference type="ARBA" id="ARBA00001917"/>
    </source>
</evidence>
<evidence type="ECO:0000259" key="15">
    <source>
        <dbReference type="PROSITE" id="PS51278"/>
    </source>
</evidence>
<keyword evidence="12" id="KW-0314">Glutamate biosynthesis</keyword>
<dbReference type="EC" id="1.4.1.13" evidence="16"/>
<comment type="caution">
    <text evidence="16">The sequence shown here is derived from an EMBL/GenBank/DDBJ whole genome shotgun (WGS) entry which is preliminary data.</text>
</comment>
<dbReference type="GO" id="GO:0006537">
    <property type="term" value="P:glutamate biosynthetic process"/>
    <property type="evidence" value="ECO:0007669"/>
    <property type="project" value="UniProtKB-KW"/>
</dbReference>
<comment type="cofactor">
    <cofactor evidence="2">
        <name>[3Fe-4S] cluster</name>
        <dbReference type="ChEBI" id="CHEBI:21137"/>
    </cofactor>
</comment>
<name>A0A7X9LDQ8_STRRT</name>
<dbReference type="InterPro" id="IPR050711">
    <property type="entry name" value="ET-N_metabolism_enzyme"/>
</dbReference>
<evidence type="ECO:0000256" key="12">
    <source>
        <dbReference type="ARBA" id="ARBA00023164"/>
    </source>
</evidence>
<sequence length="1505" mass="166372">MREVIKKAQQTTLWDPSFESDACGMGFVAQIDGIASHQLVDYALTMLERMNHRGGTGAEPDTGDGAGVLLAMPDKFFRLKAQEEEVDLPPLGDYAVAQLFLPQDKVAKTILADSLISEIKRLGFHILLSRDVPFNYDNCGPAAQEIMPSFVQLFIEKPTETQSGRAFEDRLFRLRRKLEKTFAADELFICSLSSKTIVYKGMLHAFQVRLFYPDLSDERFKSHIALTHSRFSTNTFPSWDRAQPFRFLAHNGEINTLRGAENWMHSHQIEVYNEENSDSAKLENCLEYLYRHGRDIPQSLLMMVPEAWGREAGLSEELTAFYEYASSFVAPWDGPAALVFTDGEMVGARLDRNGLRPSRYSRTKDNFLICSSESGVVDIEPSQVVEKGVLGPGNMMLIDTKRGLVLKNEEVKETYSKQHPYQEWVKENIALLDDFAEQEEIANDYDVNQMWKIFGYTDETIRTVILPMSEKGEEPVISMGFDSPLAVLSKKPQSLFTYFKQQFAQVTNPPIDAIREQLVVSTTVFLGGDGDIRQDSADNCVKVQVDSPVLSSQDFAKLANLTDKRYKATTLSTVYDLGDSDNNRLQYALEDLFKKADEAVNQGSKIIILSDRGVTKGRIAIPILLAVSGLNNYMVVKGKASQFSIVVDTAEAFEVHHFATLVGFGATAIHPYGAYATLEAFNKTSDSFEKYRKAAEKGIVKVMSRMGISTVLGYKGAQLFEALGLSSDVVKQYFRGTATRIEGSTLNQIEKEYLERVDFAFGPRANDFLPSGGSYQYKTDGEYHLFNPRTIYNFQQSIRLGDYGLFKQYSTELDNEALKQPTTLRSLWEFNSNRPKVDLSEVEPAKEIVKRFKVGAMSFGSLSKEAHETIAEAMNAIGAKSNSGEGGENRKRFKPQADGRNINSKIKQVASGRFGVNAEYLMSAEELQIKLAQGAKPGEGGQLPGQKVFPWVAEIRGATPGVRLISPPPHHDIYSIEDLAQLIYDLKAINPYAKINVKLVSSTGVGTIATGCVKAGADKVVISGYDGGTGASPRNSVRDAGLPWEMGLAEAHQTLSMNRLRQRMTLETDGKLMTGRDIAIATLLGAEEYSFASLALISIGCVMMRVCSLNTCPVGVATQNPELRKHFAGKPEHVINMMMFMAEELREYMAELGFRSVDEMVGHAEVLKSRFVAQGKAKSLDFSRVIGNSFPIGRKNEDPFAEERQWKELDGFAAAAIENETSVTVENTINNVDRSVGSRMAGWMAERYGNDTVKEGLIKYRYTGIAGQSFASYITQGLEYTLIGEANDYIAKSMSGGRLIVKPPHDAAYDVENSPIVGNVSLFGAVKGEAYFAGRAGERFCVRNSGAKVVVEGVGAHGCEYMTGGVAVVLGTTGRNFAAGMSGGVAYVYDINGDFAEKVNMDMVDLYKVGETRGDEVLKEMVEKHFDYTGSAKAKRLLDKWDEEVTKFIKVYPSDFHEINDIEHALSQKGLSGDELELHTFEVATGGDATVQERQALLASVTGGK</sequence>
<proteinExistence type="inferred from homology"/>
<keyword evidence="7" id="KW-0479">Metal-binding</keyword>
<dbReference type="PROSITE" id="PS51278">
    <property type="entry name" value="GATASE_TYPE_2"/>
    <property type="match status" value="1"/>
</dbReference>
<dbReference type="CDD" id="cd02808">
    <property type="entry name" value="GltS_FMN"/>
    <property type="match status" value="1"/>
</dbReference>
<dbReference type="GO" id="GO:0046872">
    <property type="term" value="F:metal ion binding"/>
    <property type="evidence" value="ECO:0007669"/>
    <property type="project" value="UniProtKB-KW"/>
</dbReference>
<evidence type="ECO:0000256" key="10">
    <source>
        <dbReference type="ARBA" id="ARBA00023004"/>
    </source>
</evidence>
<dbReference type="NCBIfam" id="NF008730">
    <property type="entry name" value="PRK11750.1"/>
    <property type="match status" value="1"/>
</dbReference>
<evidence type="ECO:0000313" key="16">
    <source>
        <dbReference type="EMBL" id="NMD48922.1"/>
    </source>
</evidence>
<evidence type="ECO:0000256" key="2">
    <source>
        <dbReference type="ARBA" id="ARBA00001927"/>
    </source>
</evidence>
<dbReference type="InterPro" id="IPR006982">
    <property type="entry name" value="Glu_synth_centr_N"/>
</dbReference>
<evidence type="ECO:0000313" key="17">
    <source>
        <dbReference type="Proteomes" id="UP000532121"/>
    </source>
</evidence>
<dbReference type="Pfam" id="PF01493">
    <property type="entry name" value="GXGXG"/>
    <property type="match status" value="1"/>
</dbReference>
<dbReference type="SUPFAM" id="SSF69336">
    <property type="entry name" value="Alpha subunit of glutamate synthase, C-terminal domain"/>
    <property type="match status" value="1"/>
</dbReference>
<dbReference type="Pfam" id="PF04898">
    <property type="entry name" value="Glu_syn_central"/>
    <property type="match status" value="1"/>
</dbReference>
<evidence type="ECO:0000256" key="7">
    <source>
        <dbReference type="ARBA" id="ARBA00022723"/>
    </source>
</evidence>
<keyword evidence="4" id="KW-0028">Amino-acid biosynthesis</keyword>
<evidence type="ECO:0000256" key="3">
    <source>
        <dbReference type="ARBA" id="ARBA00009716"/>
    </source>
</evidence>
<dbReference type="InterPro" id="IPR036485">
    <property type="entry name" value="Glu_synth_asu_C_sf"/>
</dbReference>
<dbReference type="SUPFAM" id="SSF51395">
    <property type="entry name" value="FMN-linked oxidoreductases"/>
    <property type="match status" value="1"/>
</dbReference>
<dbReference type="PANTHER" id="PTHR11938:SF133">
    <property type="entry name" value="GLUTAMATE SYNTHASE (NADH)"/>
    <property type="match status" value="1"/>
</dbReference>
<evidence type="ECO:0000256" key="14">
    <source>
        <dbReference type="ARBA" id="ARBA00029440"/>
    </source>
</evidence>
<dbReference type="GO" id="GO:0019676">
    <property type="term" value="P:ammonia assimilation cycle"/>
    <property type="evidence" value="ECO:0007669"/>
    <property type="project" value="TreeGrafter"/>
</dbReference>
<evidence type="ECO:0000256" key="5">
    <source>
        <dbReference type="ARBA" id="ARBA00022630"/>
    </source>
</evidence>
<dbReference type="Pfam" id="PF01645">
    <property type="entry name" value="Glu_synthase"/>
    <property type="match status" value="1"/>
</dbReference>